<reference evidence="1" key="1">
    <citation type="submission" date="2023-11" db="EMBL/GenBank/DDBJ databases">
        <authorList>
            <person name="Poullet M."/>
        </authorList>
    </citation>
    <scope>NUCLEOTIDE SEQUENCE</scope>
    <source>
        <strain evidence="1">E1834</strain>
    </source>
</reference>
<proteinExistence type="predicted"/>
<evidence type="ECO:0000313" key="1">
    <source>
        <dbReference type="EMBL" id="CAK5076464.1"/>
    </source>
</evidence>
<comment type="caution">
    <text evidence="1">The sequence shown here is derived from an EMBL/GenBank/DDBJ whole genome shotgun (WGS) entry which is preliminary data.</text>
</comment>
<dbReference type="Proteomes" id="UP001497535">
    <property type="component" value="Unassembled WGS sequence"/>
</dbReference>
<name>A0ACB0ZBY4_MELEN</name>
<dbReference type="EMBL" id="CAVMJV010000030">
    <property type="protein sequence ID" value="CAK5076464.1"/>
    <property type="molecule type" value="Genomic_DNA"/>
</dbReference>
<gene>
    <name evidence="1" type="ORF">MENTE1834_LOCUS23330</name>
</gene>
<protein>
    <submittedName>
        <fullName evidence="1">Uncharacterized protein</fullName>
    </submittedName>
</protein>
<evidence type="ECO:0000313" key="2">
    <source>
        <dbReference type="Proteomes" id="UP001497535"/>
    </source>
</evidence>
<keyword evidence="2" id="KW-1185">Reference proteome</keyword>
<sequence length="69" mass="8210">MSSALKISSKTFYDILLFTKLICLLQPSVHTVVIFVFFSKIIVKNERKEADMRENWERIHWGVQLRKLL</sequence>
<accession>A0ACB0ZBY4</accession>
<organism evidence="1 2">
    <name type="scientific">Meloidogyne enterolobii</name>
    <name type="common">Root-knot nematode worm</name>
    <name type="synonym">Meloidogyne mayaguensis</name>
    <dbReference type="NCBI Taxonomy" id="390850"/>
    <lineage>
        <taxon>Eukaryota</taxon>
        <taxon>Metazoa</taxon>
        <taxon>Ecdysozoa</taxon>
        <taxon>Nematoda</taxon>
        <taxon>Chromadorea</taxon>
        <taxon>Rhabditida</taxon>
        <taxon>Tylenchina</taxon>
        <taxon>Tylenchomorpha</taxon>
        <taxon>Tylenchoidea</taxon>
        <taxon>Meloidogynidae</taxon>
        <taxon>Meloidogyninae</taxon>
        <taxon>Meloidogyne</taxon>
    </lineage>
</organism>